<evidence type="ECO:0000259" key="2">
    <source>
        <dbReference type="PROSITE" id="PS50011"/>
    </source>
</evidence>
<dbReference type="InterPro" id="IPR029058">
    <property type="entry name" value="AB_hydrolase_fold"/>
</dbReference>
<dbReference type="PANTHER" id="PTHR43722">
    <property type="entry name" value="PROLINE IMINOPEPTIDASE"/>
    <property type="match status" value="1"/>
</dbReference>
<dbReference type="InterPro" id="IPR000073">
    <property type="entry name" value="AB_hydrolase_1"/>
</dbReference>
<protein>
    <recommendedName>
        <fullName evidence="2">Protein kinase domain-containing protein</fullName>
    </recommendedName>
</protein>
<evidence type="ECO:0000256" key="1">
    <source>
        <dbReference type="SAM" id="MobiDB-lite"/>
    </source>
</evidence>
<organism evidence="3 4">
    <name type="scientific">Marasmius crinis-equi</name>
    <dbReference type="NCBI Taxonomy" id="585013"/>
    <lineage>
        <taxon>Eukaryota</taxon>
        <taxon>Fungi</taxon>
        <taxon>Dikarya</taxon>
        <taxon>Basidiomycota</taxon>
        <taxon>Agaricomycotina</taxon>
        <taxon>Agaricomycetes</taxon>
        <taxon>Agaricomycetidae</taxon>
        <taxon>Agaricales</taxon>
        <taxon>Marasmiineae</taxon>
        <taxon>Marasmiaceae</taxon>
        <taxon>Marasmius</taxon>
    </lineage>
</organism>
<dbReference type="SUPFAM" id="SSF48371">
    <property type="entry name" value="ARM repeat"/>
    <property type="match status" value="1"/>
</dbReference>
<evidence type="ECO:0000313" key="4">
    <source>
        <dbReference type="Proteomes" id="UP001465976"/>
    </source>
</evidence>
<feature type="compositionally biased region" description="Low complexity" evidence="1">
    <location>
        <begin position="285"/>
        <end position="300"/>
    </location>
</feature>
<feature type="region of interest" description="Disordered" evidence="1">
    <location>
        <begin position="374"/>
        <end position="430"/>
    </location>
</feature>
<dbReference type="InterPro" id="IPR011989">
    <property type="entry name" value="ARM-like"/>
</dbReference>
<reference evidence="3 4" key="1">
    <citation type="submission" date="2024-02" db="EMBL/GenBank/DDBJ databases">
        <title>A draft genome for the cacao thread blight pathogen Marasmius crinis-equi.</title>
        <authorList>
            <person name="Cohen S.P."/>
            <person name="Baruah I.K."/>
            <person name="Amoako-Attah I."/>
            <person name="Bukari Y."/>
            <person name="Meinhardt L.W."/>
            <person name="Bailey B.A."/>
        </authorList>
    </citation>
    <scope>NUCLEOTIDE SEQUENCE [LARGE SCALE GENOMIC DNA]</scope>
    <source>
        <strain evidence="3 4">GH-76</strain>
    </source>
</reference>
<evidence type="ECO:0000313" key="3">
    <source>
        <dbReference type="EMBL" id="KAL0564492.1"/>
    </source>
</evidence>
<dbReference type="SMART" id="SM00185">
    <property type="entry name" value="ARM"/>
    <property type="match status" value="5"/>
</dbReference>
<dbReference type="InterPro" id="IPR011009">
    <property type="entry name" value="Kinase-like_dom_sf"/>
</dbReference>
<feature type="compositionally biased region" description="Low complexity" evidence="1">
    <location>
        <begin position="478"/>
        <end position="489"/>
    </location>
</feature>
<name>A0ABR3ENM1_9AGAR</name>
<gene>
    <name evidence="3" type="ORF">V5O48_017553</name>
</gene>
<feature type="compositionally biased region" description="Polar residues" evidence="1">
    <location>
        <begin position="450"/>
        <end position="466"/>
    </location>
</feature>
<dbReference type="SUPFAM" id="SSF56112">
    <property type="entry name" value="Protein kinase-like (PK-like)"/>
    <property type="match status" value="1"/>
</dbReference>
<dbReference type="Gene3D" id="1.10.510.10">
    <property type="entry name" value="Transferase(Phosphotransferase) domain 1"/>
    <property type="match status" value="1"/>
</dbReference>
<dbReference type="Pfam" id="PF07714">
    <property type="entry name" value="PK_Tyr_Ser-Thr"/>
    <property type="match status" value="1"/>
</dbReference>
<dbReference type="Gene3D" id="3.40.50.1820">
    <property type="entry name" value="alpha/beta hydrolase"/>
    <property type="match status" value="3"/>
</dbReference>
<feature type="domain" description="Protein kinase" evidence="2">
    <location>
        <begin position="19"/>
        <end position="271"/>
    </location>
</feature>
<dbReference type="EMBL" id="JBAHYK010002753">
    <property type="protein sequence ID" value="KAL0564492.1"/>
    <property type="molecule type" value="Genomic_DNA"/>
</dbReference>
<sequence>MTVEDRGPAAWRPQELRSLRLRDIILDSTSSSSRDTSRRPSYTVAGTWEGRKVLVKRLLPECRQDALYQSASTWLNLRHPNIIRTLAISSAFEHPSFVVQPCLENGGITQWIARRQSADRTALILDVALGMQYLHSHEVIHGSLTPTNILVNSNGRACVSDYDMLHLQSSRNREAHRYYSPEAWRGANLVLKCSSQVFSSSLPWGILSEKRIYRLVVQDGFRPDRPTDEIHYKHGLDDRVWSLIEKAWHQEPQRRPAFDIILRMLQGHSVEGHSRNGEGTSRPKGSAGSNENANSSQNSSLTRHRVGGSSVGSSSYATCPPAYAQSAASQVQEEPEPSPEYSDYTRVTGTPNPPGAPLSSGALVEELTALVAARTHTSQSRQMTSTPEWSTTVGISRPPTSARRLAITPNNTEYTTAGSGSRAPSSPNRLTLGAFSATAAHQYFHEDTGRSSSRPIPQSAPATRQEFSIDDITPPPSVRTSRSSGSSPSFESDLRRALPDVSRPRSRSMLMGEETQARSLEPWTTPEGIGTSEGHSTVMWSLEPDSGQPTSTLSAVARPSPRLLVQALQTEVKQGRRKESMDGYLIKMYEGALESDKEAFKLVAAGAVPLLIHLLKTRAADDYGVELVLITLGTLAHDSISANTIHRTGTAVTIIELAASPPTNEIETLAIWCLNRICRSPEAAQGLVKQDLTPILFRASLRTDPMIRNMALYCLGTLIQSDALADFMASAGLVPVIAGHLRLAAAPLVPNSEGLCSGLYALSRLSRSIKIAKALANAGCVELLAYQLRHSNNPEVLHWAARAAGCLMRPNSNDMAKLLLDAGVARGLARLPTVLPPDVVHPLGSFGFTIQRFSCAQWGSATRKALVEAGVTDALLAALRVVADEQCPEVHVELALAVSLLGDVGGAAIRKEIIKAGGIDILRTVGTNASSEVSKACTMAITSVTGNVFSGNADDNTTWDLVKDVEKLRGHLKIEKWHVFGGSWEGASHLFPEAWDEYVAPIPEAERQDLILAYHAQLNSVDEATRVTAAKAWTKWEMTTSKLIVDPEFVRRAESDKFSNYEISGNKDGNPVKLQAGKHFVGGPGGGCDEKDRSFFNPHKYKIILLDQRGAGKSTPSPCIDDNTTWDLVKDIEKLRGHLKIEKWHVFGGSW</sequence>
<dbReference type="InterPro" id="IPR000225">
    <property type="entry name" value="Armadillo"/>
</dbReference>
<dbReference type="InterPro" id="IPR016024">
    <property type="entry name" value="ARM-type_fold"/>
</dbReference>
<feature type="region of interest" description="Disordered" evidence="1">
    <location>
        <begin position="269"/>
        <end position="360"/>
    </location>
</feature>
<comment type="caution">
    <text evidence="3">The sequence shown here is derived from an EMBL/GenBank/DDBJ whole genome shotgun (WGS) entry which is preliminary data.</text>
</comment>
<dbReference type="Pfam" id="PF00561">
    <property type="entry name" value="Abhydrolase_1"/>
    <property type="match status" value="1"/>
</dbReference>
<feature type="compositionally biased region" description="Polar residues" evidence="1">
    <location>
        <begin position="408"/>
        <end position="429"/>
    </location>
</feature>
<proteinExistence type="predicted"/>
<dbReference type="Proteomes" id="UP001465976">
    <property type="component" value="Unassembled WGS sequence"/>
</dbReference>
<dbReference type="InterPro" id="IPR001245">
    <property type="entry name" value="Ser-Thr/Tyr_kinase_cat_dom"/>
</dbReference>
<dbReference type="PROSITE" id="PS50011">
    <property type="entry name" value="PROTEIN_KINASE_DOM"/>
    <property type="match status" value="1"/>
</dbReference>
<keyword evidence="4" id="KW-1185">Reference proteome</keyword>
<feature type="non-terminal residue" evidence="3">
    <location>
        <position position="1151"/>
    </location>
</feature>
<dbReference type="SUPFAM" id="SSF53474">
    <property type="entry name" value="alpha/beta-Hydrolases"/>
    <property type="match status" value="2"/>
</dbReference>
<dbReference type="InterPro" id="IPR000719">
    <property type="entry name" value="Prot_kinase_dom"/>
</dbReference>
<feature type="region of interest" description="Disordered" evidence="1">
    <location>
        <begin position="444"/>
        <end position="540"/>
    </location>
</feature>
<feature type="compositionally biased region" description="Polar residues" evidence="1">
    <location>
        <begin position="375"/>
        <end position="394"/>
    </location>
</feature>
<accession>A0ABR3ENM1</accession>
<dbReference type="PANTHER" id="PTHR43722:SF1">
    <property type="entry name" value="PROLINE IMINOPEPTIDASE"/>
    <property type="match status" value="1"/>
</dbReference>
<dbReference type="InterPro" id="IPR005944">
    <property type="entry name" value="Pro_iminopeptidase"/>
</dbReference>
<dbReference type="Gene3D" id="1.25.10.10">
    <property type="entry name" value="Leucine-rich Repeat Variant"/>
    <property type="match status" value="1"/>
</dbReference>